<evidence type="ECO:0000256" key="6">
    <source>
        <dbReference type="ARBA" id="ARBA00022630"/>
    </source>
</evidence>
<evidence type="ECO:0000256" key="16">
    <source>
        <dbReference type="SAM" id="SignalP"/>
    </source>
</evidence>
<comment type="subunit">
    <text evidence="4">May function both as a monomer and a homodimer.</text>
</comment>
<keyword evidence="18" id="KW-1185">Reference proteome</keyword>
<organism evidence="17 18">
    <name type="scientific">Pyrrhoderma noxium</name>
    <dbReference type="NCBI Taxonomy" id="2282107"/>
    <lineage>
        <taxon>Eukaryota</taxon>
        <taxon>Fungi</taxon>
        <taxon>Dikarya</taxon>
        <taxon>Basidiomycota</taxon>
        <taxon>Agaricomycotina</taxon>
        <taxon>Agaricomycetes</taxon>
        <taxon>Hymenochaetales</taxon>
        <taxon>Hymenochaetaceae</taxon>
        <taxon>Pyrrhoderma</taxon>
    </lineage>
</organism>
<feature type="chain" id="PRO_5013924567" evidence="16">
    <location>
        <begin position="21"/>
        <end position="536"/>
    </location>
</feature>
<evidence type="ECO:0000256" key="4">
    <source>
        <dbReference type="ARBA" id="ARBA00011802"/>
    </source>
</evidence>
<evidence type="ECO:0000313" key="17">
    <source>
        <dbReference type="EMBL" id="PAV18535.1"/>
    </source>
</evidence>
<protein>
    <submittedName>
        <fullName evidence="17">Endoplasmic oxidoreductin-1</fullName>
    </submittedName>
</protein>
<dbReference type="GO" id="GO:0015035">
    <property type="term" value="F:protein-disulfide reductase activity"/>
    <property type="evidence" value="ECO:0007669"/>
    <property type="project" value="InterPro"/>
</dbReference>
<dbReference type="InParanoid" id="A0A286UGE1"/>
<comment type="caution">
    <text evidence="17">The sequence shown here is derived from an EMBL/GenBank/DDBJ whole genome shotgun (WGS) entry which is preliminary data.</text>
</comment>
<evidence type="ECO:0000256" key="7">
    <source>
        <dbReference type="ARBA" id="ARBA00022729"/>
    </source>
</evidence>
<evidence type="ECO:0000256" key="3">
    <source>
        <dbReference type="ARBA" id="ARBA00008277"/>
    </source>
</evidence>
<dbReference type="InterPro" id="IPR007266">
    <property type="entry name" value="Ero1"/>
</dbReference>
<proteinExistence type="inferred from homology"/>
<comment type="cofactor">
    <cofactor evidence="1">
        <name>FAD</name>
        <dbReference type="ChEBI" id="CHEBI:57692"/>
    </cofactor>
</comment>
<dbReference type="OrthoDB" id="269384at2759"/>
<dbReference type="STRING" id="2282107.A0A286UGE1"/>
<keyword evidence="14" id="KW-0325">Glycoprotein</keyword>
<dbReference type="GO" id="GO:0016972">
    <property type="term" value="F:thiol oxidase activity"/>
    <property type="evidence" value="ECO:0007669"/>
    <property type="project" value="InterPro"/>
</dbReference>
<evidence type="ECO:0000256" key="11">
    <source>
        <dbReference type="ARBA" id="ARBA00023002"/>
    </source>
</evidence>
<keyword evidence="13" id="KW-1015">Disulfide bond</keyword>
<reference evidence="17 18" key="1">
    <citation type="journal article" date="2017" name="Mol. Ecol.">
        <title>Comparative and population genomic landscape of Phellinus noxius: A hypervariable fungus causing root rot in trees.</title>
        <authorList>
            <person name="Chung C.L."/>
            <person name="Lee T.J."/>
            <person name="Akiba M."/>
            <person name="Lee H.H."/>
            <person name="Kuo T.H."/>
            <person name="Liu D."/>
            <person name="Ke H.M."/>
            <person name="Yokoi T."/>
            <person name="Roa M.B."/>
            <person name="Lu M.J."/>
            <person name="Chang Y.Y."/>
            <person name="Ann P.J."/>
            <person name="Tsai J.N."/>
            <person name="Chen C.Y."/>
            <person name="Tzean S.S."/>
            <person name="Ota Y."/>
            <person name="Hattori T."/>
            <person name="Sahashi N."/>
            <person name="Liou R.F."/>
            <person name="Kikuchi T."/>
            <person name="Tsai I.J."/>
        </authorList>
    </citation>
    <scope>NUCLEOTIDE SEQUENCE [LARGE SCALE GENOMIC DNA]</scope>
    <source>
        <strain evidence="17 18">FFPRI411160</strain>
    </source>
</reference>
<dbReference type="PANTHER" id="PTHR12613">
    <property type="entry name" value="ERO1-RELATED"/>
    <property type="match status" value="1"/>
</dbReference>
<keyword evidence="12" id="KW-0472">Membrane</keyword>
<name>A0A286UGE1_9AGAM</name>
<gene>
    <name evidence="17" type="ORF">PNOK_0537700</name>
</gene>
<evidence type="ECO:0000256" key="12">
    <source>
        <dbReference type="ARBA" id="ARBA00023136"/>
    </source>
</evidence>
<evidence type="ECO:0000256" key="13">
    <source>
        <dbReference type="ARBA" id="ARBA00023157"/>
    </source>
</evidence>
<comment type="similarity">
    <text evidence="3">Belongs to the EROs family.</text>
</comment>
<accession>A0A286UGE1</accession>
<evidence type="ECO:0000256" key="9">
    <source>
        <dbReference type="ARBA" id="ARBA00022827"/>
    </source>
</evidence>
<comment type="subcellular location">
    <subcellularLocation>
        <location evidence="2">Endoplasmic reticulum membrane</location>
        <topology evidence="2">Peripheral membrane protein</topology>
        <orientation evidence="2">Lumenal side</orientation>
    </subcellularLocation>
</comment>
<dbReference type="FunCoup" id="A0A286UGE1">
    <property type="interactions" value="351"/>
</dbReference>
<keyword evidence="6" id="KW-0285">Flavoprotein</keyword>
<evidence type="ECO:0000256" key="2">
    <source>
        <dbReference type="ARBA" id="ARBA00004367"/>
    </source>
</evidence>
<evidence type="ECO:0000256" key="5">
    <source>
        <dbReference type="ARBA" id="ARBA00022448"/>
    </source>
</evidence>
<dbReference type="InterPro" id="IPR037192">
    <property type="entry name" value="ERO1-like_sf"/>
</dbReference>
<dbReference type="SUPFAM" id="SSF110019">
    <property type="entry name" value="ERO1-like"/>
    <property type="match status" value="1"/>
</dbReference>
<evidence type="ECO:0000313" key="18">
    <source>
        <dbReference type="Proteomes" id="UP000217199"/>
    </source>
</evidence>
<dbReference type="PANTHER" id="PTHR12613:SF0">
    <property type="entry name" value="ERO1-LIKE PROTEIN"/>
    <property type="match status" value="1"/>
</dbReference>
<dbReference type="Pfam" id="PF04137">
    <property type="entry name" value="ERO1"/>
    <property type="match status" value="1"/>
</dbReference>
<dbReference type="AlphaFoldDB" id="A0A286UGE1"/>
<dbReference type="GO" id="GO:0034975">
    <property type="term" value="P:protein folding in endoplasmic reticulum"/>
    <property type="evidence" value="ECO:0007669"/>
    <property type="project" value="InterPro"/>
</dbReference>
<dbReference type="GO" id="GO:0071949">
    <property type="term" value="F:FAD binding"/>
    <property type="evidence" value="ECO:0007669"/>
    <property type="project" value="InterPro"/>
</dbReference>
<dbReference type="Proteomes" id="UP000217199">
    <property type="component" value="Unassembled WGS sequence"/>
</dbReference>
<keyword evidence="7 16" id="KW-0732">Signal</keyword>
<evidence type="ECO:0000256" key="15">
    <source>
        <dbReference type="ARBA" id="ARBA00023284"/>
    </source>
</evidence>
<keyword evidence="5" id="KW-0813">Transport</keyword>
<evidence type="ECO:0000256" key="8">
    <source>
        <dbReference type="ARBA" id="ARBA00022824"/>
    </source>
</evidence>
<dbReference type="GO" id="GO:0005789">
    <property type="term" value="C:endoplasmic reticulum membrane"/>
    <property type="evidence" value="ECO:0007669"/>
    <property type="project" value="UniProtKB-SubCell"/>
</dbReference>
<sequence>MLVSCRRLLPALFFSGLASAQLTDDSFLGEKIVRENQVQNVLGHQPVKQPECRHVPTGPIEMTKCDYESVESVTDDLYNNLHELVTTPFFRFFRADLYRDCPFWTENGFCMNRECGVTTVDESEIPEKWRAASLSKVEMPPENMRNSLPGCYYKDSDYCFLDDHSEGDYVDLIANPEQFTGYAGASANKIWSTIYNENCFGISELDALTKVDSQGASLAGGLAESGTDSEQCLEKRVYYKIISGLHASISIHLCHDWFNQTSGEWTPNLECFVSRVASHPERLKYVYFNNVLMMRAVARLGPYLSAYDYCSCDSETHDEDKITLSRLNKVIEIAKNVGQFDESVLFQGENANIVKEEFKTHFRNVSRIMDCVGCDKCRLWGKVQTSGVATALKVLFEMDEKALDPTSNSNLLTRSEVVALINTMHRFTESLYYVNNFRKQWSEALDEESERLIKEAARAITSAPQMKATPNPLLTYEEIMKAYPKSRIWSLIALCKKGTTECVNSILRVIDSLVSTLSSLIESFKTDKSAVPHPDL</sequence>
<keyword evidence="10" id="KW-0249">Electron transport</keyword>
<feature type="signal peptide" evidence="16">
    <location>
        <begin position="1"/>
        <end position="20"/>
    </location>
</feature>
<keyword evidence="8" id="KW-0256">Endoplasmic reticulum</keyword>
<keyword evidence="9" id="KW-0274">FAD</keyword>
<dbReference type="EMBL" id="NBII01000005">
    <property type="protein sequence ID" value="PAV18535.1"/>
    <property type="molecule type" value="Genomic_DNA"/>
</dbReference>
<keyword evidence="15" id="KW-0676">Redox-active center</keyword>
<keyword evidence="11" id="KW-0560">Oxidoreductase</keyword>
<evidence type="ECO:0000256" key="14">
    <source>
        <dbReference type="ARBA" id="ARBA00023180"/>
    </source>
</evidence>
<evidence type="ECO:0000256" key="1">
    <source>
        <dbReference type="ARBA" id="ARBA00001974"/>
    </source>
</evidence>
<evidence type="ECO:0000256" key="10">
    <source>
        <dbReference type="ARBA" id="ARBA00022982"/>
    </source>
</evidence>